<dbReference type="Gene3D" id="3.40.50.720">
    <property type="entry name" value="NAD(P)-binding Rossmann-like Domain"/>
    <property type="match status" value="1"/>
</dbReference>
<reference evidence="4 7" key="2">
    <citation type="submission" date="2019-07" db="EMBL/GenBank/DDBJ databases">
        <title>Whole genome shotgun sequence of Staphylococcus arlettae NBRC 109765.</title>
        <authorList>
            <person name="Hosoyama A."/>
            <person name="Uohara A."/>
            <person name="Ohji S."/>
            <person name="Ichikawa N."/>
        </authorList>
    </citation>
    <scope>NUCLEOTIDE SEQUENCE [LARGE SCALE GENOMIC DNA]</scope>
    <source>
        <strain evidence="4 7">NBRC 109765</strain>
    </source>
</reference>
<dbReference type="InterPro" id="IPR002347">
    <property type="entry name" value="SDR_fam"/>
</dbReference>
<evidence type="ECO:0000313" key="7">
    <source>
        <dbReference type="Proteomes" id="UP000321598"/>
    </source>
</evidence>
<evidence type="ECO:0000256" key="2">
    <source>
        <dbReference type="ARBA" id="ARBA00023002"/>
    </source>
</evidence>
<evidence type="ECO:0000313" key="6">
    <source>
        <dbReference type="Proteomes" id="UP000254956"/>
    </source>
</evidence>
<dbReference type="PANTHER" id="PTHR43976:SF16">
    <property type="entry name" value="SHORT-CHAIN DEHYDROGENASE_REDUCTASE FAMILY PROTEIN"/>
    <property type="match status" value="1"/>
</dbReference>
<dbReference type="PROSITE" id="PS00061">
    <property type="entry name" value="ADH_SHORT"/>
    <property type="match status" value="1"/>
</dbReference>
<proteinExistence type="inferred from homology"/>
<dbReference type="InterPro" id="IPR020904">
    <property type="entry name" value="Sc_DH/Rdtase_CS"/>
</dbReference>
<name>A0A380CL03_9STAP</name>
<reference evidence="5 6" key="1">
    <citation type="submission" date="2018-06" db="EMBL/GenBank/DDBJ databases">
        <authorList>
            <consortium name="Pathogen Informatics"/>
            <person name="Doyle S."/>
        </authorList>
    </citation>
    <scope>NUCLEOTIDE SEQUENCE [LARGE SCALE GENOMIC DNA]</scope>
    <source>
        <strain evidence="5 6">NCTC12413</strain>
    </source>
</reference>
<dbReference type="OrthoDB" id="9775296at2"/>
<dbReference type="EC" id="1.1.1.100" evidence="5"/>
<dbReference type="PRINTS" id="PR00080">
    <property type="entry name" value="SDRFAMILY"/>
</dbReference>
<keyword evidence="2 5" id="KW-0560">Oxidoreductase</keyword>
<dbReference type="PANTHER" id="PTHR43976">
    <property type="entry name" value="SHORT CHAIN DEHYDROGENASE"/>
    <property type="match status" value="1"/>
</dbReference>
<dbReference type="AlphaFoldDB" id="A0A380CL03"/>
<accession>A0A380CL03</accession>
<dbReference type="InterPro" id="IPR051911">
    <property type="entry name" value="SDR_oxidoreductase"/>
</dbReference>
<dbReference type="EMBL" id="UGZE01000001">
    <property type="protein sequence ID" value="SUJ23009.1"/>
    <property type="molecule type" value="Genomic_DNA"/>
</dbReference>
<dbReference type="EMBL" id="BKAV01000003">
    <property type="protein sequence ID" value="GEP99553.1"/>
    <property type="molecule type" value="Genomic_DNA"/>
</dbReference>
<keyword evidence="7" id="KW-1185">Reference proteome</keyword>
<evidence type="ECO:0000256" key="3">
    <source>
        <dbReference type="RuleBase" id="RU000363"/>
    </source>
</evidence>
<protein>
    <submittedName>
        <fullName evidence="4 5">Dehydrogenase</fullName>
        <ecNumber evidence="5">1.1.1.100</ecNumber>
    </submittedName>
</protein>
<dbReference type="STRING" id="1212545.SARL_08449"/>
<dbReference type="InterPro" id="IPR036291">
    <property type="entry name" value="NAD(P)-bd_dom_sf"/>
</dbReference>
<evidence type="ECO:0000313" key="5">
    <source>
        <dbReference type="EMBL" id="SUJ23009.1"/>
    </source>
</evidence>
<gene>
    <name evidence="5" type="primary">fabG_4</name>
    <name evidence="5" type="ORF">NCTC12413_02057</name>
    <name evidence="4" type="ORF">SAR03_05910</name>
</gene>
<sequence>MKVVLITGASSGIGFETAKLLAQKGYKVYGAARRVEAMKVLEKFGVTPIKLDVTNNDSIHNTIDTLIEKEHRIDVLINNAGYGSFGAIEDVEEEEAKRQFEVNLFAVAKLIKLVLPYMRQQRYGKIINISSMSGKIPAYLGGWYSATKYALEGFSGSLRLEVSDFGIDVVLIEPGSVKTDWAIISADNLERSARGGAYEVTATKIAQGLRKRYEKDMMSDPAVIAKYIVKSIESKKSKAHYLVGFAAKPLVFLHAVLPTKIFDVLLKKFS</sequence>
<organism evidence="5 6">
    <name type="scientific">Staphylococcus arlettae</name>
    <dbReference type="NCBI Taxonomy" id="29378"/>
    <lineage>
        <taxon>Bacteria</taxon>
        <taxon>Bacillati</taxon>
        <taxon>Bacillota</taxon>
        <taxon>Bacilli</taxon>
        <taxon>Bacillales</taxon>
        <taxon>Staphylococcaceae</taxon>
        <taxon>Staphylococcus</taxon>
    </lineage>
</organism>
<dbReference type="Proteomes" id="UP000321598">
    <property type="component" value="Unassembled WGS sequence"/>
</dbReference>
<evidence type="ECO:0000313" key="4">
    <source>
        <dbReference type="EMBL" id="GEP99553.1"/>
    </source>
</evidence>
<dbReference type="Pfam" id="PF00106">
    <property type="entry name" value="adh_short"/>
    <property type="match status" value="1"/>
</dbReference>
<dbReference type="RefSeq" id="WP_103388092.1">
    <property type="nucleotide sequence ID" value="NZ_BKAV01000003.1"/>
</dbReference>
<dbReference type="NCBIfam" id="NF004826">
    <property type="entry name" value="PRK06182.1"/>
    <property type="match status" value="1"/>
</dbReference>
<dbReference type="SUPFAM" id="SSF51735">
    <property type="entry name" value="NAD(P)-binding Rossmann-fold domains"/>
    <property type="match status" value="1"/>
</dbReference>
<dbReference type="Proteomes" id="UP000254956">
    <property type="component" value="Unassembled WGS sequence"/>
</dbReference>
<evidence type="ECO:0000256" key="1">
    <source>
        <dbReference type="ARBA" id="ARBA00006484"/>
    </source>
</evidence>
<dbReference type="CDD" id="cd05374">
    <property type="entry name" value="17beta-HSD-like_SDR_c"/>
    <property type="match status" value="1"/>
</dbReference>
<comment type="similarity">
    <text evidence="1 3">Belongs to the short-chain dehydrogenases/reductases (SDR) family.</text>
</comment>
<dbReference type="GO" id="GO:0004316">
    <property type="term" value="F:3-oxoacyl-[acyl-carrier-protein] reductase (NADPH) activity"/>
    <property type="evidence" value="ECO:0007669"/>
    <property type="project" value="UniProtKB-EC"/>
</dbReference>
<dbReference type="PRINTS" id="PR00081">
    <property type="entry name" value="GDHRDH"/>
</dbReference>